<organism evidence="1 2">
    <name type="scientific">Zhongshania aquimaris</name>
    <dbReference type="NCBI Taxonomy" id="2857107"/>
    <lineage>
        <taxon>Bacteria</taxon>
        <taxon>Pseudomonadati</taxon>
        <taxon>Pseudomonadota</taxon>
        <taxon>Gammaproteobacteria</taxon>
        <taxon>Cellvibrionales</taxon>
        <taxon>Spongiibacteraceae</taxon>
        <taxon>Zhongshania</taxon>
    </lineage>
</organism>
<evidence type="ECO:0000313" key="1">
    <source>
        <dbReference type="EMBL" id="MBW2940556.1"/>
    </source>
</evidence>
<dbReference type="EMBL" id="JAHWDQ010000001">
    <property type="protein sequence ID" value="MBW2940556.1"/>
    <property type="molecule type" value="Genomic_DNA"/>
</dbReference>
<keyword evidence="2" id="KW-1185">Reference proteome</keyword>
<accession>A0ABS6VS71</accession>
<protein>
    <submittedName>
        <fullName evidence="1">RWP-RK domain-containing protein</fullName>
    </submittedName>
</protein>
<name>A0ABS6VS71_9GAMM</name>
<dbReference type="RefSeq" id="WP_219042745.1">
    <property type="nucleotide sequence ID" value="NZ_JAHWDQ010000001.1"/>
</dbReference>
<reference evidence="1" key="1">
    <citation type="submission" date="2021-07" db="EMBL/GenBank/DDBJ databases">
        <title>Zhongshania sp. CAU 1632 isolated from seawater.</title>
        <authorList>
            <person name="Kim W."/>
        </authorList>
    </citation>
    <scope>NUCLEOTIDE SEQUENCE</scope>
    <source>
        <strain evidence="1">CAU 1632</strain>
    </source>
</reference>
<proteinExistence type="predicted"/>
<dbReference type="Proteomes" id="UP001166291">
    <property type="component" value="Unassembled WGS sequence"/>
</dbReference>
<comment type="caution">
    <text evidence="1">The sequence shown here is derived from an EMBL/GenBank/DDBJ whole genome shotgun (WGS) entry which is preliminary data.</text>
</comment>
<evidence type="ECO:0000313" key="2">
    <source>
        <dbReference type="Proteomes" id="UP001166291"/>
    </source>
</evidence>
<gene>
    <name evidence="1" type="ORF">KXJ70_07215</name>
</gene>
<sequence length="379" mass="43978">MRITVKELHNLVWSMPMTSVAEKLRVSDVAVRKICVKHKIPRPPQGYWQRQHRKGEVSAINHGIAEKIIVINSPTAEVTVATNDVYEFPKAVSALLEKGVSTRLSNGSKVCMQAMEKGYPDRYGFLRLRQDVPRRVLVTKAALRRAYLLSDWLYQLAPLLDFNIKPQKKLSGNAAFALEMNSISIDVTIKERVTRRAIPLKERRDRYGPEFDFLPTGELSILYEGTWGASQTVSDTKSLLLEQQLHLVVQKLIKCRDLSFVKSAEFRERRRSYQLQRREVVREKLIADYADQRRRNFLAMKDEVQTNRSMVDFLTSLGAQKHPNLGEEFNAWLKWANEEFTLPELFIVQRHNEQDLEIVRQLEVLKDVLVEDDSYPWPD</sequence>